<gene>
    <name evidence="2" type="ORF">NDU88_003235</name>
</gene>
<dbReference type="AlphaFoldDB" id="A0AAV7LGH6"/>
<protein>
    <submittedName>
        <fullName evidence="2">Uncharacterized protein</fullName>
    </submittedName>
</protein>
<dbReference type="Proteomes" id="UP001066276">
    <property type="component" value="Chromosome 11"/>
</dbReference>
<reference evidence="2" key="1">
    <citation type="journal article" date="2022" name="bioRxiv">
        <title>Sequencing and chromosome-scale assembly of the giantPleurodeles waltlgenome.</title>
        <authorList>
            <person name="Brown T."/>
            <person name="Elewa A."/>
            <person name="Iarovenko S."/>
            <person name="Subramanian E."/>
            <person name="Araus A.J."/>
            <person name="Petzold A."/>
            <person name="Susuki M."/>
            <person name="Suzuki K.-i.T."/>
            <person name="Hayashi T."/>
            <person name="Toyoda A."/>
            <person name="Oliveira C."/>
            <person name="Osipova E."/>
            <person name="Leigh N.D."/>
            <person name="Simon A."/>
            <person name="Yun M.H."/>
        </authorList>
    </citation>
    <scope>NUCLEOTIDE SEQUENCE</scope>
    <source>
        <strain evidence="2">20211129_DDA</strain>
        <tissue evidence="2">Liver</tissue>
    </source>
</reference>
<name>A0AAV7LGH6_PLEWA</name>
<evidence type="ECO:0000256" key="1">
    <source>
        <dbReference type="SAM" id="MobiDB-lite"/>
    </source>
</evidence>
<dbReference type="EMBL" id="JANPWB010000015">
    <property type="protein sequence ID" value="KAJ1090097.1"/>
    <property type="molecule type" value="Genomic_DNA"/>
</dbReference>
<evidence type="ECO:0000313" key="3">
    <source>
        <dbReference type="Proteomes" id="UP001066276"/>
    </source>
</evidence>
<organism evidence="2 3">
    <name type="scientific">Pleurodeles waltl</name>
    <name type="common">Iberian ribbed newt</name>
    <dbReference type="NCBI Taxonomy" id="8319"/>
    <lineage>
        <taxon>Eukaryota</taxon>
        <taxon>Metazoa</taxon>
        <taxon>Chordata</taxon>
        <taxon>Craniata</taxon>
        <taxon>Vertebrata</taxon>
        <taxon>Euteleostomi</taxon>
        <taxon>Amphibia</taxon>
        <taxon>Batrachia</taxon>
        <taxon>Caudata</taxon>
        <taxon>Salamandroidea</taxon>
        <taxon>Salamandridae</taxon>
        <taxon>Pleurodelinae</taxon>
        <taxon>Pleurodeles</taxon>
    </lineage>
</organism>
<keyword evidence="3" id="KW-1185">Reference proteome</keyword>
<feature type="compositionally biased region" description="Basic residues" evidence="1">
    <location>
        <begin position="39"/>
        <end position="54"/>
    </location>
</feature>
<feature type="region of interest" description="Disordered" evidence="1">
    <location>
        <begin position="1"/>
        <end position="20"/>
    </location>
</feature>
<comment type="caution">
    <text evidence="2">The sequence shown here is derived from an EMBL/GenBank/DDBJ whole genome shotgun (WGS) entry which is preliminary data.</text>
</comment>
<accession>A0AAV7LGH6</accession>
<proteinExistence type="predicted"/>
<sequence>MDRVELQEGTAQAGIGPREWLEAHKMEGRSGSPLELLHSQRRKEGRRQRNRSCFKTRPTPVQRDQARKSALGAVASLRLAKVGDKESS</sequence>
<feature type="region of interest" description="Disordered" evidence="1">
    <location>
        <begin position="25"/>
        <end position="69"/>
    </location>
</feature>
<evidence type="ECO:0000313" key="2">
    <source>
        <dbReference type="EMBL" id="KAJ1090097.1"/>
    </source>
</evidence>